<dbReference type="InterPro" id="IPR013783">
    <property type="entry name" value="Ig-like_fold"/>
</dbReference>
<reference evidence="3 4" key="1">
    <citation type="submission" date="2018-10" db="EMBL/GenBank/DDBJ databases">
        <title>Genomic Encyclopedia of Archaeal and Bacterial Type Strains, Phase II (KMG-II): from individual species to whole genera.</title>
        <authorList>
            <person name="Goeker M."/>
        </authorList>
    </citation>
    <scope>NUCLEOTIDE SEQUENCE [LARGE SCALE GENOMIC DNA]</scope>
    <source>
        <strain evidence="3 4">DSM 23424</strain>
    </source>
</reference>
<dbReference type="InterPro" id="IPR057171">
    <property type="entry name" value="DUF7849"/>
</dbReference>
<keyword evidence="4" id="KW-1185">Reference proteome</keyword>
<name>A0A3L9YCZ1_9FLAO</name>
<accession>A0A3L9YCZ1</accession>
<dbReference type="Gene3D" id="2.60.40.10">
    <property type="entry name" value="Immunoglobulins"/>
    <property type="match status" value="1"/>
</dbReference>
<keyword evidence="1" id="KW-0732">Signal</keyword>
<evidence type="ECO:0000256" key="1">
    <source>
        <dbReference type="SAM" id="SignalP"/>
    </source>
</evidence>
<dbReference type="EMBL" id="REFC01000015">
    <property type="protein sequence ID" value="RMA57270.1"/>
    <property type="molecule type" value="Genomic_DNA"/>
</dbReference>
<proteinExistence type="predicted"/>
<evidence type="ECO:0000259" key="2">
    <source>
        <dbReference type="PROSITE" id="PS50093"/>
    </source>
</evidence>
<gene>
    <name evidence="3" type="ORF">BXY75_3157</name>
</gene>
<dbReference type="InterPro" id="IPR035986">
    <property type="entry name" value="PKD_dom_sf"/>
</dbReference>
<dbReference type="InterPro" id="IPR055353">
    <property type="entry name" value="DUF7619"/>
</dbReference>
<evidence type="ECO:0000313" key="3">
    <source>
        <dbReference type="EMBL" id="RMA57270.1"/>
    </source>
</evidence>
<dbReference type="Pfam" id="PF24595">
    <property type="entry name" value="DUF7619"/>
    <property type="match status" value="1"/>
</dbReference>
<dbReference type="PROSITE" id="PS50093">
    <property type="entry name" value="PKD"/>
    <property type="match status" value="1"/>
</dbReference>
<feature type="chain" id="PRO_5017924458" evidence="1">
    <location>
        <begin position="30"/>
        <end position="664"/>
    </location>
</feature>
<feature type="domain" description="PKD" evidence="2">
    <location>
        <begin position="64"/>
        <end position="106"/>
    </location>
</feature>
<dbReference type="InterPro" id="IPR000601">
    <property type="entry name" value="PKD_dom"/>
</dbReference>
<organism evidence="3 4">
    <name type="scientific">Ulvibacter antarcticus</name>
    <dbReference type="NCBI Taxonomy" id="442714"/>
    <lineage>
        <taxon>Bacteria</taxon>
        <taxon>Pseudomonadati</taxon>
        <taxon>Bacteroidota</taxon>
        <taxon>Flavobacteriia</taxon>
        <taxon>Flavobacteriales</taxon>
        <taxon>Flavobacteriaceae</taxon>
        <taxon>Ulvibacter</taxon>
    </lineage>
</organism>
<dbReference type="Pfam" id="PF18911">
    <property type="entry name" value="PKD_4"/>
    <property type="match status" value="1"/>
</dbReference>
<comment type="caution">
    <text evidence="3">The sequence shown here is derived from an EMBL/GenBank/DDBJ whole genome shotgun (WGS) entry which is preliminary data.</text>
</comment>
<feature type="signal peptide" evidence="1">
    <location>
        <begin position="1"/>
        <end position="29"/>
    </location>
</feature>
<evidence type="ECO:0000313" key="4">
    <source>
        <dbReference type="Proteomes" id="UP000271339"/>
    </source>
</evidence>
<dbReference type="Pfam" id="PF25233">
    <property type="entry name" value="DUF7849"/>
    <property type="match status" value="1"/>
</dbReference>
<dbReference type="SUPFAM" id="SSF49299">
    <property type="entry name" value="PKD domain"/>
    <property type="match status" value="1"/>
</dbReference>
<sequence>MMNKGTNPPKMKTYILLFASLLVSGLAFSQVQNDTLRRSANIGFDRNGNLVSFKPETPPLQQIAGAPKAFYTFYWEFDDGTYSTEKEPKHAYKNKGEYDVKLWATNQYDTGKPPSTRPKKVAVNDITSEAGDIASMDENLDLMINRDPIPQEEMVVVMSYKNANSFVSSGKLYLYYNERQFKADNFELTDSRTYHGERKVSNSGFALNEKIDALDDTYYAAAKNELLQIHTKAIDTTERNNLPLTMEESEAYYKKSEAFEFDDMQPNEERNVFFTMKTTPEMIKDTSAIITVRSIYVPDNNSSKHKVKDLEMEIVTSHDPNKMSSNASLMNYRFVRFKTFKFKIKFQNNGEGPARTIRLETDIPEMFDKQTIEVTDQYPECPICPKNREVAYSCLDTTFTKEQAIFTYKNIYLPGSQQKNVKEYDSTKGFVKYRIKLKKDFHKKKTKSRTAIIFDKNEPIITNYATTRFIPGISLGAKVGYAITPGRDNAKEYFAGVTISPFKSYRGYLQFELFGSYAEFQEFNQFTEQTPVDVFINSYEYFQTATTRNFTGYLVPISYRYNLNNFMAIGTGVQMKLDITNKTITETNGEYSLIIPSEGQVIRDDTQDTFTRTETNCDCVNFRTGIFAGFNIGFARIGPSVGARYIYYLNEDNQQIQLYGIWKF</sequence>
<dbReference type="CDD" id="cd00146">
    <property type="entry name" value="PKD"/>
    <property type="match status" value="1"/>
</dbReference>
<dbReference type="AlphaFoldDB" id="A0A3L9YCZ1"/>
<dbReference type="Proteomes" id="UP000271339">
    <property type="component" value="Unassembled WGS sequence"/>
</dbReference>
<protein>
    <submittedName>
        <fullName evidence="3">PKD domain-containing protein</fullName>
    </submittedName>
</protein>